<accession>A0A8J2KPF8</accession>
<organism evidence="1 2">
    <name type="scientific">Allacma fusca</name>
    <dbReference type="NCBI Taxonomy" id="39272"/>
    <lineage>
        <taxon>Eukaryota</taxon>
        <taxon>Metazoa</taxon>
        <taxon>Ecdysozoa</taxon>
        <taxon>Arthropoda</taxon>
        <taxon>Hexapoda</taxon>
        <taxon>Collembola</taxon>
        <taxon>Symphypleona</taxon>
        <taxon>Sminthuridae</taxon>
        <taxon>Allacma</taxon>
    </lineage>
</organism>
<evidence type="ECO:0000313" key="2">
    <source>
        <dbReference type="Proteomes" id="UP000708208"/>
    </source>
</evidence>
<proteinExistence type="predicted"/>
<reference evidence="1" key="1">
    <citation type="submission" date="2021-06" db="EMBL/GenBank/DDBJ databases">
        <authorList>
            <person name="Hodson N. C."/>
            <person name="Mongue J. A."/>
            <person name="Jaron S. K."/>
        </authorList>
    </citation>
    <scope>NUCLEOTIDE SEQUENCE</scope>
</reference>
<evidence type="ECO:0000313" key="1">
    <source>
        <dbReference type="EMBL" id="CAG7817266.1"/>
    </source>
</evidence>
<gene>
    <name evidence="1" type="ORF">AFUS01_LOCUS27844</name>
</gene>
<dbReference type="AlphaFoldDB" id="A0A8J2KPF8"/>
<keyword evidence="2" id="KW-1185">Reference proteome</keyword>
<comment type="caution">
    <text evidence="1">The sequence shown here is derived from an EMBL/GenBank/DDBJ whole genome shotgun (WGS) entry which is preliminary data.</text>
</comment>
<sequence length="30" mass="3757">IETMDVLKMWQCRKFHKQLLPFRMMIMVDS</sequence>
<dbReference type="EMBL" id="CAJVCH010390074">
    <property type="protein sequence ID" value="CAG7817266.1"/>
    <property type="molecule type" value="Genomic_DNA"/>
</dbReference>
<name>A0A8J2KPF8_9HEXA</name>
<feature type="non-terminal residue" evidence="1">
    <location>
        <position position="1"/>
    </location>
</feature>
<dbReference type="Proteomes" id="UP000708208">
    <property type="component" value="Unassembled WGS sequence"/>
</dbReference>
<protein>
    <submittedName>
        <fullName evidence="1">Uncharacterized protein</fullName>
    </submittedName>
</protein>